<protein>
    <submittedName>
        <fullName evidence="3">Aldo/keto reductase</fullName>
    </submittedName>
</protein>
<proteinExistence type="predicted"/>
<dbReference type="OMA" id="LFCHRFD"/>
<name>A0A2H3JB20_WOLCO</name>
<dbReference type="SUPFAM" id="SSF51430">
    <property type="entry name" value="NAD(P)-linked oxidoreductase"/>
    <property type="match status" value="1"/>
</dbReference>
<dbReference type="STRING" id="742152.A0A2H3JB20"/>
<dbReference type="InterPro" id="IPR050523">
    <property type="entry name" value="AKR_Detox_Biosynth"/>
</dbReference>
<dbReference type="OrthoDB" id="48988at2759"/>
<keyword evidence="4" id="KW-1185">Reference proteome</keyword>
<dbReference type="Proteomes" id="UP000218811">
    <property type="component" value="Unassembled WGS sequence"/>
</dbReference>
<organism evidence="3 4">
    <name type="scientific">Wolfiporia cocos (strain MD-104)</name>
    <name type="common">Brown rot fungus</name>
    <dbReference type="NCBI Taxonomy" id="742152"/>
    <lineage>
        <taxon>Eukaryota</taxon>
        <taxon>Fungi</taxon>
        <taxon>Dikarya</taxon>
        <taxon>Basidiomycota</taxon>
        <taxon>Agaricomycotina</taxon>
        <taxon>Agaricomycetes</taxon>
        <taxon>Polyporales</taxon>
        <taxon>Phaeolaceae</taxon>
        <taxon>Wolfiporia</taxon>
    </lineage>
</organism>
<dbReference type="CDD" id="cd19079">
    <property type="entry name" value="AKR_EcYajO-like"/>
    <property type="match status" value="1"/>
</dbReference>
<evidence type="ECO:0000256" key="1">
    <source>
        <dbReference type="ARBA" id="ARBA00023002"/>
    </source>
</evidence>
<dbReference type="PANTHER" id="PTHR43364:SF4">
    <property type="entry name" value="NAD(P)-LINKED OXIDOREDUCTASE SUPERFAMILY PROTEIN"/>
    <property type="match status" value="1"/>
</dbReference>
<dbReference type="Pfam" id="PF00248">
    <property type="entry name" value="Aldo_ket_red"/>
    <property type="match status" value="1"/>
</dbReference>
<evidence type="ECO:0000313" key="3">
    <source>
        <dbReference type="EMBL" id="PCH34868.1"/>
    </source>
</evidence>
<dbReference type="PANTHER" id="PTHR43364">
    <property type="entry name" value="NADH-SPECIFIC METHYLGLYOXAL REDUCTASE-RELATED"/>
    <property type="match status" value="1"/>
</dbReference>
<accession>A0A2H3JB20</accession>
<dbReference type="InterPro" id="IPR023210">
    <property type="entry name" value="NADP_OxRdtase_dom"/>
</dbReference>
<dbReference type="InterPro" id="IPR036812">
    <property type="entry name" value="NAD(P)_OxRdtase_dom_sf"/>
</dbReference>
<feature type="domain" description="NADP-dependent oxidoreductase" evidence="2">
    <location>
        <begin position="22"/>
        <end position="315"/>
    </location>
</feature>
<evidence type="ECO:0000313" key="4">
    <source>
        <dbReference type="Proteomes" id="UP000218811"/>
    </source>
</evidence>
<gene>
    <name evidence="3" type="ORF">WOLCODRAFT_133646</name>
</gene>
<keyword evidence="1" id="KW-0560">Oxidoreductase</keyword>
<dbReference type="AlphaFoldDB" id="A0A2H3JB20"/>
<dbReference type="GO" id="GO:0016491">
    <property type="term" value="F:oxidoreductase activity"/>
    <property type="evidence" value="ECO:0007669"/>
    <property type="project" value="UniProtKB-KW"/>
</dbReference>
<sequence length="326" mass="36843">MSLVKRTMSYVRVGKSGLKVSKIILGCMQYGSTGWIKWAIDNQEEVNKHVKFAYDHGVQTFDTADMYSNGLSEEMLGKAIKTLHLPREELVIMTKVFGAIAPEYDMNLMQADVTPEEIGLVNQHGLGRKHIFDSVKRSLQRLQVDYIDVLFCHRFDYDTPIEETMRALHDMVTAGYVRYIGMSSCYAYQYYAITNKLTPFIVMENQYSLAYREEEREMFPTLQMFGVGAVTWAPLYRGVLGRPLSGQTTRGQVDQVEELANKKGASMAQISIAWILCKEGVAAPIVGATSLKNLEDIIGAVNIELTRDEIKYLEEPYVPLPIDGHV</sequence>
<dbReference type="EMBL" id="KB467832">
    <property type="protein sequence ID" value="PCH34868.1"/>
    <property type="molecule type" value="Genomic_DNA"/>
</dbReference>
<evidence type="ECO:0000259" key="2">
    <source>
        <dbReference type="Pfam" id="PF00248"/>
    </source>
</evidence>
<dbReference type="Gene3D" id="3.20.20.100">
    <property type="entry name" value="NADP-dependent oxidoreductase domain"/>
    <property type="match status" value="1"/>
</dbReference>
<reference evidence="3 4" key="1">
    <citation type="journal article" date="2012" name="Science">
        <title>The Paleozoic origin of enzymatic lignin decomposition reconstructed from 31 fungal genomes.</title>
        <authorList>
            <person name="Floudas D."/>
            <person name="Binder M."/>
            <person name="Riley R."/>
            <person name="Barry K."/>
            <person name="Blanchette R.A."/>
            <person name="Henrissat B."/>
            <person name="Martinez A.T."/>
            <person name="Otillar R."/>
            <person name="Spatafora J.W."/>
            <person name="Yadav J.S."/>
            <person name="Aerts A."/>
            <person name="Benoit I."/>
            <person name="Boyd A."/>
            <person name="Carlson A."/>
            <person name="Copeland A."/>
            <person name="Coutinho P.M."/>
            <person name="de Vries R.P."/>
            <person name="Ferreira P."/>
            <person name="Findley K."/>
            <person name="Foster B."/>
            <person name="Gaskell J."/>
            <person name="Glotzer D."/>
            <person name="Gorecki P."/>
            <person name="Heitman J."/>
            <person name="Hesse C."/>
            <person name="Hori C."/>
            <person name="Igarashi K."/>
            <person name="Jurgens J.A."/>
            <person name="Kallen N."/>
            <person name="Kersten P."/>
            <person name="Kohler A."/>
            <person name="Kuees U."/>
            <person name="Kumar T.K.A."/>
            <person name="Kuo A."/>
            <person name="LaButti K."/>
            <person name="Larrondo L.F."/>
            <person name="Lindquist E."/>
            <person name="Ling A."/>
            <person name="Lombard V."/>
            <person name="Lucas S."/>
            <person name="Lundell T."/>
            <person name="Martin R."/>
            <person name="McLaughlin D.J."/>
            <person name="Morgenstern I."/>
            <person name="Morin E."/>
            <person name="Murat C."/>
            <person name="Nagy L.G."/>
            <person name="Nolan M."/>
            <person name="Ohm R.A."/>
            <person name="Patyshakuliyeva A."/>
            <person name="Rokas A."/>
            <person name="Ruiz-Duenas F.J."/>
            <person name="Sabat G."/>
            <person name="Salamov A."/>
            <person name="Samejima M."/>
            <person name="Schmutz J."/>
            <person name="Slot J.C."/>
            <person name="St John F."/>
            <person name="Stenlid J."/>
            <person name="Sun H."/>
            <person name="Sun S."/>
            <person name="Syed K."/>
            <person name="Tsang A."/>
            <person name="Wiebenga A."/>
            <person name="Young D."/>
            <person name="Pisabarro A."/>
            <person name="Eastwood D.C."/>
            <person name="Martin F."/>
            <person name="Cullen D."/>
            <person name="Grigoriev I.V."/>
            <person name="Hibbett D.S."/>
        </authorList>
    </citation>
    <scope>NUCLEOTIDE SEQUENCE [LARGE SCALE GENOMIC DNA]</scope>
    <source>
        <strain evidence="3 4">MD-104</strain>
    </source>
</reference>